<dbReference type="STRING" id="133412.A0A1R1YCI2"/>
<sequence length="263" mass="28750">MTFFRVHKQVQGLLWDSIALRTVKNFYKGESCDNHSFKNLNCSTNGSVDGSIREGNGGVISHSGANSEISNSSGAYEHKLETNIVSKTNSKSLETGINQPENNDPNNDIISAQSKALSKNTVDCKPSCCCECVEKFFLAIIETRHRDNNGSSGDALGLAVHLLVVVHSMVDAAAAELLTLYLLDAACKDCLPPTEIVDTTYSASKNNLAGENEQSQRKVDDVDVDEPKYKIENLKYVDEIVKFITAVNKADTEPFKLLVESLN</sequence>
<accession>A0A1R1YCI2</accession>
<organism evidence="1 2">
    <name type="scientific">Smittium culicis</name>
    <dbReference type="NCBI Taxonomy" id="133412"/>
    <lineage>
        <taxon>Eukaryota</taxon>
        <taxon>Fungi</taxon>
        <taxon>Fungi incertae sedis</taxon>
        <taxon>Zoopagomycota</taxon>
        <taxon>Kickxellomycotina</taxon>
        <taxon>Harpellomycetes</taxon>
        <taxon>Harpellales</taxon>
        <taxon>Legeriomycetaceae</taxon>
        <taxon>Smittium</taxon>
    </lineage>
</organism>
<dbReference type="AlphaFoldDB" id="A0A1R1YCI2"/>
<protein>
    <submittedName>
        <fullName evidence="1">Uncharacterized protein</fullName>
    </submittedName>
</protein>
<proteinExistence type="predicted"/>
<name>A0A1R1YCI2_9FUNG</name>
<dbReference type="Proteomes" id="UP000187283">
    <property type="component" value="Unassembled WGS sequence"/>
</dbReference>
<evidence type="ECO:0000313" key="2">
    <source>
        <dbReference type="Proteomes" id="UP000187283"/>
    </source>
</evidence>
<comment type="caution">
    <text evidence="1">The sequence shown here is derived from an EMBL/GenBank/DDBJ whole genome shotgun (WGS) entry which is preliminary data.</text>
</comment>
<gene>
    <name evidence="1" type="ORF">AYI70_g1623</name>
</gene>
<reference evidence="1 2" key="1">
    <citation type="submission" date="2017-01" db="EMBL/GenBank/DDBJ databases">
        <authorList>
            <person name="Mah S.A."/>
            <person name="Swanson W.J."/>
            <person name="Moy G.W."/>
            <person name="Vacquier V.D."/>
        </authorList>
    </citation>
    <scope>NUCLEOTIDE SEQUENCE [LARGE SCALE GENOMIC DNA]</scope>
    <source>
        <strain evidence="1 2">GSMNP</strain>
    </source>
</reference>
<keyword evidence="2" id="KW-1185">Reference proteome</keyword>
<evidence type="ECO:0000313" key="1">
    <source>
        <dbReference type="EMBL" id="OMJ24376.1"/>
    </source>
</evidence>
<dbReference type="EMBL" id="LSSN01000355">
    <property type="protein sequence ID" value="OMJ24376.1"/>
    <property type="molecule type" value="Genomic_DNA"/>
</dbReference>
<dbReference type="OrthoDB" id="10418340at2759"/>